<protein>
    <submittedName>
        <fullName evidence="1">Uncharacterized protein</fullName>
    </submittedName>
</protein>
<dbReference type="AlphaFoldDB" id="A0A165SRJ9"/>
<dbReference type="Proteomes" id="UP000076761">
    <property type="component" value="Unassembled WGS sequence"/>
</dbReference>
<organism evidence="1 2">
    <name type="scientific">Neolentinus lepideus HHB14362 ss-1</name>
    <dbReference type="NCBI Taxonomy" id="1314782"/>
    <lineage>
        <taxon>Eukaryota</taxon>
        <taxon>Fungi</taxon>
        <taxon>Dikarya</taxon>
        <taxon>Basidiomycota</taxon>
        <taxon>Agaricomycotina</taxon>
        <taxon>Agaricomycetes</taxon>
        <taxon>Gloeophyllales</taxon>
        <taxon>Gloeophyllaceae</taxon>
        <taxon>Neolentinus</taxon>
    </lineage>
</organism>
<proteinExistence type="predicted"/>
<evidence type="ECO:0000313" key="2">
    <source>
        <dbReference type="Proteomes" id="UP000076761"/>
    </source>
</evidence>
<sequence>MEICRTPVDVFGSQSAINPHNAHDREVFKRCIQQQLAGPPSASTSGKRQFVLRQGLGLTGLKGSYCRLLRVF</sequence>
<accession>A0A165SRJ9</accession>
<keyword evidence="2" id="KW-1185">Reference proteome</keyword>
<name>A0A165SRJ9_9AGAM</name>
<reference evidence="1 2" key="1">
    <citation type="journal article" date="2016" name="Mol. Biol. Evol.">
        <title>Comparative Genomics of Early-Diverging Mushroom-Forming Fungi Provides Insights into the Origins of Lignocellulose Decay Capabilities.</title>
        <authorList>
            <person name="Nagy L.G."/>
            <person name="Riley R."/>
            <person name="Tritt A."/>
            <person name="Adam C."/>
            <person name="Daum C."/>
            <person name="Floudas D."/>
            <person name="Sun H."/>
            <person name="Yadav J.S."/>
            <person name="Pangilinan J."/>
            <person name="Larsson K.H."/>
            <person name="Matsuura K."/>
            <person name="Barry K."/>
            <person name="Labutti K."/>
            <person name="Kuo R."/>
            <person name="Ohm R.A."/>
            <person name="Bhattacharya S.S."/>
            <person name="Shirouzu T."/>
            <person name="Yoshinaga Y."/>
            <person name="Martin F.M."/>
            <person name="Grigoriev I.V."/>
            <person name="Hibbett D.S."/>
        </authorList>
    </citation>
    <scope>NUCLEOTIDE SEQUENCE [LARGE SCALE GENOMIC DNA]</scope>
    <source>
        <strain evidence="1 2">HHB14362 ss-1</strain>
    </source>
</reference>
<gene>
    <name evidence="1" type="ORF">NEOLEDRAFT_349774</name>
</gene>
<dbReference type="EMBL" id="KV425571">
    <property type="protein sequence ID" value="KZT25565.1"/>
    <property type="molecule type" value="Genomic_DNA"/>
</dbReference>
<evidence type="ECO:0000313" key="1">
    <source>
        <dbReference type="EMBL" id="KZT25565.1"/>
    </source>
</evidence>
<dbReference type="InParanoid" id="A0A165SRJ9"/>